<protein>
    <recommendedName>
        <fullName evidence="3">Carotenoid 1,2-hydratase</fullName>
    </recommendedName>
</protein>
<evidence type="ECO:0000313" key="1">
    <source>
        <dbReference type="EMBL" id="CAJ1498463.1"/>
    </source>
</evidence>
<gene>
    <name evidence="1" type="ORF">MU0083_001934</name>
</gene>
<evidence type="ECO:0008006" key="3">
    <source>
        <dbReference type="Google" id="ProtNLM"/>
    </source>
</evidence>
<dbReference type="SUPFAM" id="SSF159245">
    <property type="entry name" value="AttH-like"/>
    <property type="match status" value="1"/>
</dbReference>
<sequence length="372" mass="40930">MLTPFDDYPIHQTPATLAHAGNGNPDHYDRFWFNGYTEDFYFAVAMGLYPNRGVIDAAFSVVSDGVQSSVFASGRAPLDRTQTEIGPIRIEIVEPLRINRVVVDAPEHGLTADLTFRARTAGYEEPRQTRYAGSRLSIDMTRASMLGQWSGTVTVHGVTHTFDGQNVYGTKDRSWGLRPVGVPAPAAPEPSAGQLFFLWAPLNFDDVAVHYLTFEDAEGESWAQSGVALPVLGPDDPVYGPGNDVEHLDITHRIDWAPGLRRSRGARLEFKRGDGTETIELEPLLTFRMKGAGYFHPQWSHGVWRDELVVGGEQTPVADLDNLSPDNIHVQQVMRARWGDRTGIGVLEQLALGPHAPSGFTGLVDVPTSRES</sequence>
<name>A0ABN9N0U3_9MYCO</name>
<dbReference type="RefSeq" id="WP_308476940.1">
    <property type="nucleotide sequence ID" value="NZ_OY726394.1"/>
</dbReference>
<proteinExistence type="predicted"/>
<accession>A0ABN9N0U3</accession>
<reference evidence="1 2" key="1">
    <citation type="submission" date="2023-08" db="EMBL/GenBank/DDBJ databases">
        <authorList>
            <person name="Folkvardsen B D."/>
            <person name="Norman A."/>
        </authorList>
    </citation>
    <scope>NUCLEOTIDE SEQUENCE [LARGE SCALE GENOMIC DNA]</scope>
    <source>
        <strain evidence="1 2">Mu0083</strain>
    </source>
</reference>
<dbReference type="EMBL" id="OY726394">
    <property type="protein sequence ID" value="CAJ1498463.1"/>
    <property type="molecule type" value="Genomic_DNA"/>
</dbReference>
<dbReference type="Proteomes" id="UP001190336">
    <property type="component" value="Chromosome"/>
</dbReference>
<evidence type="ECO:0000313" key="2">
    <source>
        <dbReference type="Proteomes" id="UP001190336"/>
    </source>
</evidence>
<keyword evidence="2" id="KW-1185">Reference proteome</keyword>
<organism evidence="1 2">
    <name type="scientific">[Mycobacterium] kokjensenii</name>
    <dbReference type="NCBI Taxonomy" id="3064287"/>
    <lineage>
        <taxon>Bacteria</taxon>
        <taxon>Bacillati</taxon>
        <taxon>Actinomycetota</taxon>
        <taxon>Actinomycetes</taxon>
        <taxon>Mycobacteriales</taxon>
        <taxon>Mycobacteriaceae</taxon>
        <taxon>Mycolicibacter</taxon>
    </lineage>
</organism>